<dbReference type="Gene3D" id="1.10.260.40">
    <property type="entry name" value="lambda repressor-like DNA-binding domains"/>
    <property type="match status" value="1"/>
</dbReference>
<dbReference type="InterPro" id="IPR010982">
    <property type="entry name" value="Lambda_DNA-bd_dom_sf"/>
</dbReference>
<dbReference type="InterPro" id="IPR001387">
    <property type="entry name" value="Cro/C1-type_HTH"/>
</dbReference>
<name>A0A372ZWU8_9ACTN</name>
<dbReference type="Pfam" id="PF13560">
    <property type="entry name" value="HTH_31"/>
    <property type="match status" value="1"/>
</dbReference>
<dbReference type="InterPro" id="IPR043917">
    <property type="entry name" value="DUF5753"/>
</dbReference>
<sequence>MDCWTPRGIAMDAWGMPPGITPSARQERVGIELRKMRDCAGRTTAQAAALFGFSRTKITQIEKAQYPISAERVRMLACDFQESDAAYIEALGAMAEERHRGWWEDFRGSVPVGFLDIAEMEYFSKGSRSYQVSHVPGVMQTEEYGRAIFKDVYPPLSPRLLEARVEHRVQRAAVLMRDGAEPYSALVHEAALRMLFGGRDAARRQLDQLLEYSELPHVTLRVISFSTNGFMGAGQGICYARGPVPRLDTVQLDAVGGPAFLHEQKHLENYRHIIDVMTERSLTESQSRDAIRLIKKEL</sequence>
<proteinExistence type="predicted"/>
<comment type="caution">
    <text evidence="2">The sequence shown here is derived from an EMBL/GenBank/DDBJ whole genome shotgun (WGS) entry which is preliminary data.</text>
</comment>
<protein>
    <submittedName>
        <fullName evidence="2">XRE family transcriptional regulator</fullName>
    </submittedName>
</protein>
<gene>
    <name evidence="2" type="ORF">DR950_20280</name>
</gene>
<dbReference type="GO" id="GO:0003677">
    <property type="term" value="F:DNA binding"/>
    <property type="evidence" value="ECO:0007669"/>
    <property type="project" value="InterPro"/>
</dbReference>
<keyword evidence="3" id="KW-1185">Reference proteome</keyword>
<organism evidence="2 3">
    <name type="scientific">Kitasatospora xanthocidica</name>
    <dbReference type="NCBI Taxonomy" id="83382"/>
    <lineage>
        <taxon>Bacteria</taxon>
        <taxon>Bacillati</taxon>
        <taxon>Actinomycetota</taxon>
        <taxon>Actinomycetes</taxon>
        <taxon>Kitasatosporales</taxon>
        <taxon>Streptomycetaceae</taxon>
        <taxon>Kitasatospora</taxon>
    </lineage>
</organism>
<accession>A0A372ZWU8</accession>
<evidence type="ECO:0000313" key="2">
    <source>
        <dbReference type="EMBL" id="RGD59807.1"/>
    </source>
</evidence>
<dbReference type="EMBL" id="QVIG01000001">
    <property type="protein sequence ID" value="RGD59807.1"/>
    <property type="molecule type" value="Genomic_DNA"/>
</dbReference>
<feature type="domain" description="DUF5753" evidence="1">
    <location>
        <begin position="116"/>
        <end position="292"/>
    </location>
</feature>
<evidence type="ECO:0000313" key="3">
    <source>
        <dbReference type="Proteomes" id="UP000263377"/>
    </source>
</evidence>
<dbReference type="Pfam" id="PF19054">
    <property type="entry name" value="DUF5753"/>
    <property type="match status" value="1"/>
</dbReference>
<dbReference type="SUPFAM" id="SSF47413">
    <property type="entry name" value="lambda repressor-like DNA-binding domains"/>
    <property type="match status" value="1"/>
</dbReference>
<dbReference type="AlphaFoldDB" id="A0A372ZWU8"/>
<reference evidence="2 3" key="1">
    <citation type="submission" date="2018-08" db="EMBL/GenBank/DDBJ databases">
        <title>Diversity &amp; Physiological Properties of Lignin-Decomposing Actinobacteria from Soil.</title>
        <authorList>
            <person name="Roh S.G."/>
            <person name="Kim S.B."/>
        </authorList>
    </citation>
    <scope>NUCLEOTIDE SEQUENCE [LARGE SCALE GENOMIC DNA]</scope>
    <source>
        <strain evidence="2 3">MMS17-GH009</strain>
    </source>
</reference>
<dbReference type="Proteomes" id="UP000263377">
    <property type="component" value="Unassembled WGS sequence"/>
</dbReference>
<evidence type="ECO:0000259" key="1">
    <source>
        <dbReference type="Pfam" id="PF19054"/>
    </source>
</evidence>
<dbReference type="CDD" id="cd00093">
    <property type="entry name" value="HTH_XRE"/>
    <property type="match status" value="1"/>
</dbReference>